<dbReference type="GeneID" id="94021887"/>
<proteinExistence type="predicted"/>
<keyword evidence="1" id="KW-0732">Signal</keyword>
<dbReference type="Proteomes" id="UP000183076">
    <property type="component" value="Unassembled WGS sequence"/>
</dbReference>
<dbReference type="Pfam" id="PF07007">
    <property type="entry name" value="LprI"/>
    <property type="match status" value="1"/>
</dbReference>
<feature type="chain" id="PRO_5010321678" evidence="1">
    <location>
        <begin position="19"/>
        <end position="140"/>
    </location>
</feature>
<dbReference type="AlphaFoldDB" id="A0A1H2U4L2"/>
<feature type="domain" description="Lysozyme inhibitor LprI-like N-terminal" evidence="2">
    <location>
        <begin position="31"/>
        <end position="133"/>
    </location>
</feature>
<dbReference type="Gene3D" id="1.20.1270.180">
    <property type="match status" value="1"/>
</dbReference>
<evidence type="ECO:0000313" key="3">
    <source>
        <dbReference type="EMBL" id="SDW51010.1"/>
    </source>
</evidence>
<organism evidence="3 4">
    <name type="scientific">Sulfitobacter pontiacus</name>
    <dbReference type="NCBI Taxonomy" id="60137"/>
    <lineage>
        <taxon>Bacteria</taxon>
        <taxon>Pseudomonadati</taxon>
        <taxon>Pseudomonadota</taxon>
        <taxon>Alphaproteobacteria</taxon>
        <taxon>Rhodobacterales</taxon>
        <taxon>Roseobacteraceae</taxon>
        <taxon>Sulfitobacter</taxon>
    </lineage>
</organism>
<sequence length="140" mass="15411">MLKYIFFSLLLIPATATAEKLPPASELLSDCTAPQTDPDAVHQCLFAMGDQVERDMVRAYLDAQAALAAFDQAFSRKADASASALLQSSQIAFEEYRKYHCAFPERLSLGGTAAINVTLSCRIDLTRSRIEQLQDYATAR</sequence>
<dbReference type="RefSeq" id="WP_244268850.1">
    <property type="nucleotide sequence ID" value="NZ_CP160849.1"/>
</dbReference>
<evidence type="ECO:0000313" key="4">
    <source>
        <dbReference type="Proteomes" id="UP000183076"/>
    </source>
</evidence>
<protein>
    <submittedName>
        <fullName evidence="3">Uncharacterized conserved protein YecT, DUF1311 family</fullName>
    </submittedName>
</protein>
<feature type="signal peptide" evidence="1">
    <location>
        <begin position="1"/>
        <end position="18"/>
    </location>
</feature>
<evidence type="ECO:0000259" key="2">
    <source>
        <dbReference type="Pfam" id="PF07007"/>
    </source>
</evidence>
<reference evidence="4" key="1">
    <citation type="submission" date="2016-10" db="EMBL/GenBank/DDBJ databases">
        <authorList>
            <person name="Varghese N."/>
            <person name="Submissions S."/>
        </authorList>
    </citation>
    <scope>NUCLEOTIDE SEQUENCE [LARGE SCALE GENOMIC DNA]</scope>
    <source>
        <strain evidence="4">DSM 10014</strain>
    </source>
</reference>
<evidence type="ECO:0000256" key="1">
    <source>
        <dbReference type="SAM" id="SignalP"/>
    </source>
</evidence>
<dbReference type="EMBL" id="FNNB01000002">
    <property type="protein sequence ID" value="SDW51010.1"/>
    <property type="molecule type" value="Genomic_DNA"/>
</dbReference>
<gene>
    <name evidence="3" type="ORF">SAMN04488041_102393</name>
</gene>
<accession>A0A1H2U4L2</accession>
<name>A0A1H2U4L2_9RHOB</name>
<dbReference type="InterPro" id="IPR009739">
    <property type="entry name" value="LprI-like_N"/>
</dbReference>